<evidence type="ECO:0000313" key="1">
    <source>
        <dbReference type="EMBL" id="SDS95918.1"/>
    </source>
</evidence>
<dbReference type="RefSeq" id="WP_091526881.1">
    <property type="nucleotide sequence ID" value="NZ_LT629772.1"/>
</dbReference>
<dbReference type="EMBL" id="LT629772">
    <property type="protein sequence ID" value="SDS95918.1"/>
    <property type="molecule type" value="Genomic_DNA"/>
</dbReference>
<name>A0A1H1WEV3_9ACTN</name>
<sequence>MTTERGDDFSRAPWLYPGTPVDRSDPIDPVELEQIGSAGRTLVVAVGSNASRAVMQRKFERYGVSPVVSFLRARVTGLRVGHSAHVSAPGYIPAAPVADPTVRTDLVASLMDADGLAALDATEPNYVRTELPADRFPIELSPAGPDGRTVAHPASFWVYLSRHGVLGPARRRALQLLAQERLFTLLAEECIGFGRLADGGPRAVMRALAASADLRRTGRQVLRDAGWARSAGLGPG</sequence>
<protein>
    <submittedName>
        <fullName evidence="1">Uncharacterized protein</fullName>
    </submittedName>
</protein>
<accession>A0A1H1WEV3</accession>
<dbReference type="AlphaFoldDB" id="A0A1H1WEV3"/>
<gene>
    <name evidence="1" type="ORF">SAMN04489812_3633</name>
</gene>
<reference evidence="1 2" key="1">
    <citation type="submission" date="2016-10" db="EMBL/GenBank/DDBJ databases">
        <authorList>
            <person name="de Groot N.N."/>
        </authorList>
    </citation>
    <scope>NUCLEOTIDE SEQUENCE [LARGE SCALE GENOMIC DNA]</scope>
    <source>
        <strain evidence="1 2">DSM 21800</strain>
    </source>
</reference>
<evidence type="ECO:0000313" key="2">
    <source>
        <dbReference type="Proteomes" id="UP000199103"/>
    </source>
</evidence>
<organism evidence="1 2">
    <name type="scientific">Microlunatus soli</name>
    <dbReference type="NCBI Taxonomy" id="630515"/>
    <lineage>
        <taxon>Bacteria</taxon>
        <taxon>Bacillati</taxon>
        <taxon>Actinomycetota</taxon>
        <taxon>Actinomycetes</taxon>
        <taxon>Propionibacteriales</taxon>
        <taxon>Propionibacteriaceae</taxon>
        <taxon>Microlunatus</taxon>
    </lineage>
</organism>
<dbReference type="Proteomes" id="UP000199103">
    <property type="component" value="Chromosome I"/>
</dbReference>
<proteinExistence type="predicted"/>
<dbReference type="STRING" id="630515.SAMN04489812_3633"/>
<dbReference type="OrthoDB" id="7626403at2"/>
<keyword evidence="2" id="KW-1185">Reference proteome</keyword>